<dbReference type="EMBL" id="LAZR01024400">
    <property type="protein sequence ID" value="KKL75268.1"/>
    <property type="molecule type" value="Genomic_DNA"/>
</dbReference>
<feature type="domain" description="VRR-NUC" evidence="4">
    <location>
        <begin position="3"/>
        <end position="85"/>
    </location>
</feature>
<protein>
    <recommendedName>
        <fullName evidence="4">VRR-NUC domain-containing protein</fullName>
    </recommendedName>
</protein>
<keyword evidence="2" id="KW-0540">Nuclease</keyword>
<accession>A0A0F9EMG5</accession>
<comment type="caution">
    <text evidence="5">The sequence shown here is derived from an EMBL/GenBank/DDBJ whole genome shotgun (WGS) entry which is preliminary data.</text>
</comment>
<dbReference type="InterPro" id="IPR011335">
    <property type="entry name" value="Restrct_endonuc-II-like"/>
</dbReference>
<proteinExistence type="predicted"/>
<evidence type="ECO:0000256" key="1">
    <source>
        <dbReference type="ARBA" id="ARBA00001946"/>
    </source>
</evidence>
<evidence type="ECO:0000256" key="2">
    <source>
        <dbReference type="ARBA" id="ARBA00022722"/>
    </source>
</evidence>
<name>A0A0F9EMG5_9ZZZZ</name>
<dbReference type="Gene3D" id="3.40.1350.10">
    <property type="match status" value="1"/>
</dbReference>
<dbReference type="SUPFAM" id="SSF52980">
    <property type="entry name" value="Restriction endonuclease-like"/>
    <property type="match status" value="1"/>
</dbReference>
<gene>
    <name evidence="5" type="ORF">LCGC14_2056560</name>
</gene>
<dbReference type="SMART" id="SM00990">
    <property type="entry name" value="VRR_NUC"/>
    <property type="match status" value="1"/>
</dbReference>
<sequence length="99" mass="11213">MDMTEKKLSQNIVNEARDLGWLVNRPWLSIYSPKGYPDLTMVRGGKILFWELKTAKGKVSAAQQEWLDALALVPGVDVRVVRPDDLEEAYRILVEGLVT</sequence>
<evidence type="ECO:0000256" key="3">
    <source>
        <dbReference type="ARBA" id="ARBA00022801"/>
    </source>
</evidence>
<dbReference type="GO" id="GO:0016788">
    <property type="term" value="F:hydrolase activity, acting on ester bonds"/>
    <property type="evidence" value="ECO:0007669"/>
    <property type="project" value="InterPro"/>
</dbReference>
<dbReference type="InterPro" id="IPR014883">
    <property type="entry name" value="VRR_NUC"/>
</dbReference>
<evidence type="ECO:0000259" key="4">
    <source>
        <dbReference type="SMART" id="SM00990"/>
    </source>
</evidence>
<dbReference type="GO" id="GO:0004518">
    <property type="term" value="F:nuclease activity"/>
    <property type="evidence" value="ECO:0007669"/>
    <property type="project" value="UniProtKB-KW"/>
</dbReference>
<dbReference type="InterPro" id="IPR011856">
    <property type="entry name" value="tRNA_endonuc-like_dom_sf"/>
</dbReference>
<dbReference type="GO" id="GO:0003676">
    <property type="term" value="F:nucleic acid binding"/>
    <property type="evidence" value="ECO:0007669"/>
    <property type="project" value="InterPro"/>
</dbReference>
<evidence type="ECO:0000313" key="5">
    <source>
        <dbReference type="EMBL" id="KKL75268.1"/>
    </source>
</evidence>
<dbReference type="AlphaFoldDB" id="A0A0F9EMG5"/>
<comment type="cofactor">
    <cofactor evidence="1">
        <name>Mg(2+)</name>
        <dbReference type="ChEBI" id="CHEBI:18420"/>
    </cofactor>
</comment>
<keyword evidence="3" id="KW-0378">Hydrolase</keyword>
<reference evidence="5" key="1">
    <citation type="journal article" date="2015" name="Nature">
        <title>Complex archaea that bridge the gap between prokaryotes and eukaryotes.</title>
        <authorList>
            <person name="Spang A."/>
            <person name="Saw J.H."/>
            <person name="Jorgensen S.L."/>
            <person name="Zaremba-Niedzwiedzka K."/>
            <person name="Martijn J."/>
            <person name="Lind A.E."/>
            <person name="van Eijk R."/>
            <person name="Schleper C."/>
            <person name="Guy L."/>
            <person name="Ettema T.J."/>
        </authorList>
    </citation>
    <scope>NUCLEOTIDE SEQUENCE</scope>
</reference>
<organism evidence="5">
    <name type="scientific">marine sediment metagenome</name>
    <dbReference type="NCBI Taxonomy" id="412755"/>
    <lineage>
        <taxon>unclassified sequences</taxon>
        <taxon>metagenomes</taxon>
        <taxon>ecological metagenomes</taxon>
    </lineage>
</organism>